<dbReference type="GO" id="GO:0000448">
    <property type="term" value="P:cleavage in ITS2 between 5.8S rRNA and LSU-rRNA of tricistronic rRNA transcript (SSU-rRNA, 5.8S rRNA, LSU-rRNA)"/>
    <property type="evidence" value="ECO:0007669"/>
    <property type="project" value="TreeGrafter"/>
</dbReference>
<dbReference type="PANTHER" id="PTHR12755:SF3">
    <property type="entry name" value="POLYNUCLEOTIDE 5'-HYDROXYL-KINASE NOL9"/>
    <property type="match status" value="1"/>
</dbReference>
<keyword evidence="7" id="KW-0067">ATP-binding</keyword>
<dbReference type="Gene3D" id="3.40.50.300">
    <property type="entry name" value="P-loop containing nucleotide triphosphate hydrolases"/>
    <property type="match status" value="1"/>
</dbReference>
<evidence type="ECO:0000256" key="6">
    <source>
        <dbReference type="ARBA" id="ARBA00022777"/>
    </source>
</evidence>
<dbReference type="GO" id="GO:0005634">
    <property type="term" value="C:nucleus"/>
    <property type="evidence" value="ECO:0007669"/>
    <property type="project" value="TreeGrafter"/>
</dbReference>
<evidence type="ECO:0000256" key="4">
    <source>
        <dbReference type="ARBA" id="ARBA00022679"/>
    </source>
</evidence>
<feature type="compositionally biased region" description="Low complexity" evidence="8">
    <location>
        <begin position="57"/>
        <end position="69"/>
    </location>
</feature>
<sequence>MPAHPAPPPLSAVAARRAAREAASAKQEQVHTSQSERGKLAGGAERQEDAMDDEGMASDASSESSTSEAEVARMLADEKRTQNSRTGKGKATTRYFAAESSRNEEEQDGDEVMAVDGGDLSPPEGLEDAGVAPTASASGYSTPNRNRRRRERTAFVDPYCVSSFALDEGVNAFQVQVAGEDGVERKAVVYALKADETLVIRGVCTLTPIHGSLSLLGSTLTAPPPSSYSTPFSLPSGPSYPLFAPSSHPIPSIRALPPPSPISTNASLLLPSGHEISLAPFVAAILITDLQTGVEGIERVFGAAGLGCGVGLFRRRDAERERERTEGVQDGKTWELVREPSPSLAGLREVEAWTSAFSSTLPPSPRTFSAPNGVSTSDRLVAVVEGPKRVGKSTFAKMLVNQLLERYEKVAYLDTDLGQPEFTPPGFVSLSVVNEPILAPAFTHLSQPLSSHYLGSTSPASDPSGYLAAISALLSTYALEVEYPSLDEASSSRRHRRGQPADESNRADSSRKYRERVPLVINTQGWVKGLGADLLAKLKAESQPSHIFSFVETVENGASASDYAAPAQPTYSIMPPSADAPYFLASLPPAPPSPLESKWSAVDLRTLSLISYFHSVQSARSPAWDFTTPLVGVAPYEFDWRAERRQVAQVHVMEGADVAYEHALHALNGSVVALVQEASPAASATSRPFPYDPSAPLPFPSTSRALGLAVVHSISPATSTLHLLTPVLASVLASSAPISLVKGSLDLPIALMLDFTANPAEAEQGIAGVEWAEVPYLSVDAAEGAGRRRVRRNLMRRGQA</sequence>
<feature type="domain" description="Clp1 P-loop" evidence="9">
    <location>
        <begin position="386"/>
        <end position="480"/>
    </location>
</feature>
<evidence type="ECO:0000256" key="5">
    <source>
        <dbReference type="ARBA" id="ARBA00022741"/>
    </source>
</evidence>
<reference evidence="10 11" key="1">
    <citation type="submission" date="2015-07" db="EMBL/GenBank/DDBJ databases">
        <authorList>
            <person name="Cajimat M.N.B."/>
            <person name="Milazzo M.L."/>
            <person name="Fulhorst C.F."/>
        </authorList>
    </citation>
    <scope>NUCLEOTIDE SEQUENCE [LARGE SCALE GENOMIC DNA]</scope>
    <source>
        <strain evidence="10">Single colony</strain>
    </source>
</reference>
<dbReference type="Pfam" id="PF16575">
    <property type="entry name" value="CLP1_P"/>
    <property type="match status" value="1"/>
</dbReference>
<keyword evidence="6" id="KW-0418">Kinase</keyword>
<keyword evidence="5" id="KW-0547">Nucleotide-binding</keyword>
<feature type="region of interest" description="Disordered" evidence="8">
    <location>
        <begin position="1"/>
        <end position="149"/>
    </location>
</feature>
<dbReference type="PANTHER" id="PTHR12755">
    <property type="entry name" value="CLEAVAGE/POLYADENYLATION FACTOR IA SUBUNIT CLP1P"/>
    <property type="match status" value="1"/>
</dbReference>
<dbReference type="InterPro" id="IPR027417">
    <property type="entry name" value="P-loop_NTPase"/>
</dbReference>
<keyword evidence="4" id="KW-0808">Transferase</keyword>
<dbReference type="SUPFAM" id="SSF52540">
    <property type="entry name" value="P-loop containing nucleoside triphosphate hydrolases"/>
    <property type="match status" value="1"/>
</dbReference>
<evidence type="ECO:0000256" key="8">
    <source>
        <dbReference type="SAM" id="MobiDB-lite"/>
    </source>
</evidence>
<keyword evidence="11" id="KW-1185">Reference proteome</keyword>
<feature type="compositionally biased region" description="Basic and acidic residues" evidence="8">
    <location>
        <begin position="499"/>
        <end position="511"/>
    </location>
</feature>
<name>A0A0K3CIY0_RHOTO</name>
<evidence type="ECO:0000259" key="9">
    <source>
        <dbReference type="Pfam" id="PF16575"/>
    </source>
</evidence>
<feature type="compositionally biased region" description="Pro residues" evidence="8">
    <location>
        <begin position="1"/>
        <end position="10"/>
    </location>
</feature>
<evidence type="ECO:0000313" key="11">
    <source>
        <dbReference type="Proteomes" id="UP000199069"/>
    </source>
</evidence>
<dbReference type="AlphaFoldDB" id="A0A0K3CIY0"/>
<accession>A0A0K3CIY0</accession>
<protein>
    <recommendedName>
        <fullName evidence="3">Polynucleotide 5'-hydroxyl-kinase GRC3</fullName>
    </recommendedName>
    <alternativeName>
        <fullName evidence="2">Polynucleotide 5'-hydroxyl-kinase grc3</fullName>
    </alternativeName>
</protein>
<dbReference type="Proteomes" id="UP000199069">
    <property type="component" value="Unassembled WGS sequence"/>
</dbReference>
<dbReference type="EMBL" id="CWKI01000010">
    <property type="protein sequence ID" value="CTR09624.1"/>
    <property type="molecule type" value="Genomic_DNA"/>
</dbReference>
<dbReference type="GO" id="GO:0051731">
    <property type="term" value="F:polynucleotide 5'-hydroxyl-kinase activity"/>
    <property type="evidence" value="ECO:0007669"/>
    <property type="project" value="InterPro"/>
</dbReference>
<dbReference type="InterPro" id="IPR045116">
    <property type="entry name" value="Clp1/Grc3"/>
</dbReference>
<feature type="compositionally biased region" description="Basic and acidic residues" evidence="8">
    <location>
        <begin position="34"/>
        <end position="49"/>
    </location>
</feature>
<evidence type="ECO:0000256" key="1">
    <source>
        <dbReference type="ARBA" id="ARBA00011003"/>
    </source>
</evidence>
<feature type="compositionally biased region" description="Low complexity" evidence="8">
    <location>
        <begin position="11"/>
        <end position="25"/>
    </location>
</feature>
<evidence type="ECO:0000256" key="3">
    <source>
        <dbReference type="ARBA" id="ARBA00019824"/>
    </source>
</evidence>
<organism evidence="10 11">
    <name type="scientific">Rhodotorula toruloides</name>
    <name type="common">Yeast</name>
    <name type="synonym">Rhodosporidium toruloides</name>
    <dbReference type="NCBI Taxonomy" id="5286"/>
    <lineage>
        <taxon>Eukaryota</taxon>
        <taxon>Fungi</taxon>
        <taxon>Dikarya</taxon>
        <taxon>Basidiomycota</taxon>
        <taxon>Pucciniomycotina</taxon>
        <taxon>Microbotryomycetes</taxon>
        <taxon>Sporidiobolales</taxon>
        <taxon>Sporidiobolaceae</taxon>
        <taxon>Rhodotorula</taxon>
    </lineage>
</organism>
<dbReference type="InterPro" id="IPR032319">
    <property type="entry name" value="CLP1_P"/>
</dbReference>
<evidence type="ECO:0000256" key="7">
    <source>
        <dbReference type="ARBA" id="ARBA00022840"/>
    </source>
</evidence>
<proteinExistence type="inferred from homology"/>
<evidence type="ECO:0000256" key="2">
    <source>
        <dbReference type="ARBA" id="ARBA00018706"/>
    </source>
</evidence>
<dbReference type="STRING" id="5286.A0A0K3CIY0"/>
<dbReference type="OMA" id="EHVWKVR"/>
<dbReference type="GO" id="GO:0005524">
    <property type="term" value="F:ATP binding"/>
    <property type="evidence" value="ECO:0007669"/>
    <property type="project" value="UniProtKB-KW"/>
</dbReference>
<gene>
    <name evidence="10" type="primary">FGENESH: predicted gene_10.322</name>
    <name evidence="10" type="ORF">BN2166_0054850</name>
</gene>
<evidence type="ECO:0000313" key="10">
    <source>
        <dbReference type="EMBL" id="CTR09624.1"/>
    </source>
</evidence>
<feature type="region of interest" description="Disordered" evidence="8">
    <location>
        <begin position="488"/>
        <end position="511"/>
    </location>
</feature>
<comment type="similarity">
    <text evidence="1">Belongs to the Clp1 family. NOL9/GRC3 subfamily.</text>
</comment>